<evidence type="ECO:0008006" key="3">
    <source>
        <dbReference type="Google" id="ProtNLM"/>
    </source>
</evidence>
<name>A0ABQ3UTD3_9CHLR</name>
<dbReference type="EMBL" id="BNJG01000002">
    <property type="protein sequence ID" value="GHO56046.1"/>
    <property type="molecule type" value="Genomic_DNA"/>
</dbReference>
<protein>
    <recommendedName>
        <fullName evidence="3">DUF4304 domain-containing protein</fullName>
    </recommendedName>
</protein>
<organism evidence="1 2">
    <name type="scientific">Ktedonobacter robiniae</name>
    <dbReference type="NCBI Taxonomy" id="2778365"/>
    <lineage>
        <taxon>Bacteria</taxon>
        <taxon>Bacillati</taxon>
        <taxon>Chloroflexota</taxon>
        <taxon>Ktedonobacteria</taxon>
        <taxon>Ktedonobacterales</taxon>
        <taxon>Ktedonobacteraceae</taxon>
        <taxon>Ktedonobacter</taxon>
    </lineage>
</organism>
<accession>A0ABQ3UTD3</accession>
<evidence type="ECO:0000313" key="1">
    <source>
        <dbReference type="EMBL" id="GHO56046.1"/>
    </source>
</evidence>
<evidence type="ECO:0000313" key="2">
    <source>
        <dbReference type="Proteomes" id="UP000654345"/>
    </source>
</evidence>
<comment type="caution">
    <text evidence="1">The sequence shown here is derived from an EMBL/GenBank/DDBJ whole genome shotgun (WGS) entry which is preliminary data.</text>
</comment>
<reference evidence="1 2" key="1">
    <citation type="journal article" date="2021" name="Int. J. Syst. Evol. Microbiol.">
        <title>Reticulibacter mediterranei gen. nov., sp. nov., within the new family Reticulibacteraceae fam. nov., and Ktedonospora formicarum gen. nov., sp. nov., Ktedonobacter robiniae sp. nov., Dictyobacter formicarum sp. nov. and Dictyobacter arantiisoli sp. nov., belonging to the class Ktedonobacteria.</title>
        <authorList>
            <person name="Yabe S."/>
            <person name="Zheng Y."/>
            <person name="Wang C.M."/>
            <person name="Sakai Y."/>
            <person name="Abe K."/>
            <person name="Yokota A."/>
            <person name="Donadio S."/>
            <person name="Cavaletti L."/>
            <person name="Monciardini P."/>
        </authorList>
    </citation>
    <scope>NUCLEOTIDE SEQUENCE [LARGE SCALE GENOMIC DNA]</scope>
    <source>
        <strain evidence="1 2">SOSP1-30</strain>
    </source>
</reference>
<sequence length="187" mass="21769">MDNKTLNDILESKANEVKQYLVSLDYRCTYTPIQFGINFTVHLARQTAQFTIYYKPKNNTWKLHTVDEWVTSELKSRIMPLLGLQHTLVHEHRSTATKVPGDPSSYFEAAIEYLHILQPFAKEYIDFAIICEQVKIGLQGILSDSRYAYLDQQALQEAWQKPLSPDFLYAKEYLTQCLRICQIPTPF</sequence>
<dbReference type="Proteomes" id="UP000654345">
    <property type="component" value="Unassembled WGS sequence"/>
</dbReference>
<proteinExistence type="predicted"/>
<gene>
    <name evidence="1" type="ORF">KSB_45210</name>
</gene>
<keyword evidence="2" id="KW-1185">Reference proteome</keyword>